<evidence type="ECO:0000313" key="3">
    <source>
        <dbReference type="Proteomes" id="UP000622890"/>
    </source>
</evidence>
<dbReference type="AlphaFoldDB" id="A0A934W6G4"/>
<name>A0A934W6G4_9BURK</name>
<sequence length="90" mass="10108">MHISAGFWMVAAALNTTAVWATVPASQSRFRYFALFLILVSVLFAAAGFHWTGILAELLCVVLTNRAWQFRREWERSRPRAANAAQIPGK</sequence>
<feature type="transmembrane region" description="Helical" evidence="1">
    <location>
        <begin position="31"/>
        <end position="64"/>
    </location>
</feature>
<evidence type="ECO:0000256" key="1">
    <source>
        <dbReference type="SAM" id="Phobius"/>
    </source>
</evidence>
<gene>
    <name evidence="2" type="ORF">JJB74_16360</name>
</gene>
<dbReference type="Proteomes" id="UP000622890">
    <property type="component" value="Unassembled WGS sequence"/>
</dbReference>
<organism evidence="2 3">
    <name type="scientific">Noviherbaspirillum pedocola</name>
    <dbReference type="NCBI Taxonomy" id="2801341"/>
    <lineage>
        <taxon>Bacteria</taxon>
        <taxon>Pseudomonadati</taxon>
        <taxon>Pseudomonadota</taxon>
        <taxon>Betaproteobacteria</taxon>
        <taxon>Burkholderiales</taxon>
        <taxon>Oxalobacteraceae</taxon>
        <taxon>Noviherbaspirillum</taxon>
    </lineage>
</organism>
<keyword evidence="1" id="KW-0472">Membrane</keyword>
<comment type="caution">
    <text evidence="2">The sequence shown here is derived from an EMBL/GenBank/DDBJ whole genome shotgun (WGS) entry which is preliminary data.</text>
</comment>
<evidence type="ECO:0000313" key="2">
    <source>
        <dbReference type="EMBL" id="MBK4736197.1"/>
    </source>
</evidence>
<proteinExistence type="predicted"/>
<keyword evidence="1" id="KW-0812">Transmembrane</keyword>
<dbReference type="EMBL" id="JAEPBG010000006">
    <property type="protein sequence ID" value="MBK4736197.1"/>
    <property type="molecule type" value="Genomic_DNA"/>
</dbReference>
<accession>A0A934W6G4</accession>
<protein>
    <submittedName>
        <fullName evidence="2">Uncharacterized protein</fullName>
    </submittedName>
</protein>
<reference evidence="2" key="1">
    <citation type="submission" date="2021-01" db="EMBL/GenBank/DDBJ databases">
        <title>Genome sequence of strain Noviherbaspirillum sp. DKR-6.</title>
        <authorList>
            <person name="Chaudhary D.K."/>
        </authorList>
    </citation>
    <scope>NUCLEOTIDE SEQUENCE</scope>
    <source>
        <strain evidence="2">DKR-6</strain>
    </source>
</reference>
<dbReference type="RefSeq" id="WP_200593396.1">
    <property type="nucleotide sequence ID" value="NZ_JAEPBG010000006.1"/>
</dbReference>
<keyword evidence="1" id="KW-1133">Transmembrane helix</keyword>
<keyword evidence="3" id="KW-1185">Reference proteome</keyword>